<dbReference type="KEGG" id="ahu:A6A40_04315"/>
<dbReference type="PANTHER" id="PTHR35566">
    <property type="entry name" value="BLR3599 PROTEIN"/>
    <property type="match status" value="1"/>
</dbReference>
<name>A0A160JEF8_9PROT</name>
<evidence type="ECO:0000313" key="2">
    <source>
        <dbReference type="Proteomes" id="UP000077405"/>
    </source>
</evidence>
<dbReference type="PANTHER" id="PTHR35566:SF1">
    <property type="entry name" value="TYPE VI SECRETION SYSTEM BASEPLATE COMPONENT TSSK1"/>
    <property type="match status" value="1"/>
</dbReference>
<dbReference type="EMBL" id="CP015285">
    <property type="protein sequence ID" value="ANC91188.1"/>
    <property type="molecule type" value="Genomic_DNA"/>
</dbReference>
<evidence type="ECO:0000313" key="1">
    <source>
        <dbReference type="EMBL" id="ANC91188.1"/>
    </source>
</evidence>
<dbReference type="STRING" id="1226968.A6A40_04315"/>
<dbReference type="RefSeq" id="WP_063634273.1">
    <property type="nucleotide sequence ID" value="NZ_CP015285.1"/>
</dbReference>
<protein>
    <submittedName>
        <fullName evidence="1">Type VI secretion system baseplate subunit TssK</fullName>
    </submittedName>
</protein>
<proteinExistence type="predicted"/>
<keyword evidence="2" id="KW-1185">Reference proteome</keyword>
<gene>
    <name evidence="1" type="primary">tssK</name>
    <name evidence="1" type="ORF">A6A40_04315</name>
</gene>
<dbReference type="NCBIfam" id="TIGR03353">
    <property type="entry name" value="VI_chp_4"/>
    <property type="match status" value="1"/>
</dbReference>
<dbReference type="OrthoDB" id="9775333at2"/>
<sequence>MSWDDKVIWSEGMFLRAQHFQQQDRYVERLVRGRVAGIRPFSWGISELTINRELLAVGKFAVLRCKGILEDGTPINIPDDDDPPPPLDLPETLANSIVYLALPVRQRGGVEFEVGESADAATRYVGEETETVDAIAGSASVSRVRTGRLRLRYRLERQERAGYHCLGLARIQEVRSDRHATLDERYIPPALNVQALAPLAGFVTEIQGLLNSRSEALAARVGGSNGRGAGEMADFLMLQVANRSEPLFANIARMPDIHPERLHGMMLSLAGELATFTAVNKRPPSFPPYRHEDLQGTLEPVMAEIRRSLSAVLEQTAIPIDLQERKYGIRVGTIADRSLITTATFVLAVRADMPGEALRRNFPALVKIGPVEQIRELVNVQLPGIRVRPLPVAPRQLPYHAGAVYFELERGSPIWKQLATSGGIAVHLAGDFPQVAMELWAIRG</sequence>
<reference evidence="1 2" key="1">
    <citation type="journal article" date="2013" name="Int. J. Syst. Evol. Microbiol.">
        <title>Azospirillum humicireducens sp. nov., a nitrogen-fixing bacterium isolated from a microbial fuel cell.</title>
        <authorList>
            <person name="Zhou S."/>
            <person name="Han L."/>
            <person name="Wang Y."/>
            <person name="Yang G."/>
            <person name="Zhuang L."/>
            <person name="Hu P."/>
        </authorList>
    </citation>
    <scope>NUCLEOTIDE SEQUENCE [LARGE SCALE GENOMIC DNA]</scope>
    <source>
        <strain evidence="1 2">SgZ-5</strain>
    </source>
</reference>
<organism evidence="1 2">
    <name type="scientific">Azospirillum humicireducens</name>
    <dbReference type="NCBI Taxonomy" id="1226968"/>
    <lineage>
        <taxon>Bacteria</taxon>
        <taxon>Pseudomonadati</taxon>
        <taxon>Pseudomonadota</taxon>
        <taxon>Alphaproteobacteria</taxon>
        <taxon>Rhodospirillales</taxon>
        <taxon>Azospirillaceae</taxon>
        <taxon>Azospirillum</taxon>
    </lineage>
</organism>
<dbReference type="Pfam" id="PF05936">
    <property type="entry name" value="T6SS_VasE"/>
    <property type="match status" value="1"/>
</dbReference>
<dbReference type="InterPro" id="IPR010263">
    <property type="entry name" value="T6SS_TssK"/>
</dbReference>
<accession>A0A160JEF8</accession>
<dbReference type="AlphaFoldDB" id="A0A160JEF8"/>
<dbReference type="Proteomes" id="UP000077405">
    <property type="component" value="Chromosome"/>
</dbReference>